<proteinExistence type="predicted"/>
<dbReference type="SUPFAM" id="SSF52540">
    <property type="entry name" value="P-loop containing nucleoside triphosphate hydrolases"/>
    <property type="match status" value="1"/>
</dbReference>
<dbReference type="PANTHER" id="PTHR36978:SF4">
    <property type="entry name" value="P-LOOP CONTAINING NUCLEOSIDE TRIPHOSPHATE HYDROLASE PROTEIN"/>
    <property type="match status" value="1"/>
</dbReference>
<evidence type="ECO:0000313" key="1">
    <source>
        <dbReference type="EMBL" id="RAW13767.1"/>
    </source>
</evidence>
<keyword evidence="2" id="KW-1185">Reference proteome</keyword>
<name>A0A329QN37_9ACTN</name>
<dbReference type="OrthoDB" id="285690at2"/>
<dbReference type="InterPro" id="IPR027417">
    <property type="entry name" value="P-loop_NTPase"/>
</dbReference>
<keyword evidence="1" id="KW-0808">Transferase</keyword>
<evidence type="ECO:0000313" key="2">
    <source>
        <dbReference type="Proteomes" id="UP000250462"/>
    </source>
</evidence>
<accession>A0A329QN37</accession>
<dbReference type="Pfam" id="PF17784">
    <property type="entry name" value="Sulfotransfer_4"/>
    <property type="match status" value="1"/>
</dbReference>
<gene>
    <name evidence="1" type="ORF">DPM12_12225</name>
</gene>
<dbReference type="Proteomes" id="UP000250462">
    <property type="component" value="Unassembled WGS sequence"/>
</dbReference>
<dbReference type="RefSeq" id="WP_158542872.1">
    <property type="nucleotide sequence ID" value="NZ_QMIG01000011.1"/>
</dbReference>
<organism evidence="1 2">
    <name type="scientific">Phytoactinopolyspora halophila</name>
    <dbReference type="NCBI Taxonomy" id="1981511"/>
    <lineage>
        <taxon>Bacteria</taxon>
        <taxon>Bacillati</taxon>
        <taxon>Actinomycetota</taxon>
        <taxon>Actinomycetes</taxon>
        <taxon>Jiangellales</taxon>
        <taxon>Jiangellaceae</taxon>
        <taxon>Phytoactinopolyspora</taxon>
    </lineage>
</organism>
<dbReference type="Gene3D" id="3.40.50.300">
    <property type="entry name" value="P-loop containing nucleotide triphosphate hydrolases"/>
    <property type="match status" value="1"/>
</dbReference>
<sequence length="205" mass="22893">MGLSVIGAGPSRTGTTSLKEALEQLLGGDCYHMSVIPGHPFDLGADWTKAVRGEPVEWDKIYEGYVAAVDWPTSMCWDELITHYPDAVVILSQRESAQEWYESVAATLLPVSRMAVANRWTGDGCGLTELLERFAGSEQWDDSERLTKAYDQHLAAVRESVPAERLVEWKPQDGWEPICQALGVEVPDKPFPWLNPRSDWTFSPV</sequence>
<dbReference type="GO" id="GO:0016740">
    <property type="term" value="F:transferase activity"/>
    <property type="evidence" value="ECO:0007669"/>
    <property type="project" value="UniProtKB-KW"/>
</dbReference>
<reference evidence="1 2" key="1">
    <citation type="submission" date="2018-06" db="EMBL/GenBank/DDBJ databases">
        <title>Phytoactinopolyspora halophila sp. nov., a novel halophilic actinomycete isolated from a saline soil in China.</title>
        <authorList>
            <person name="Tang S.-K."/>
        </authorList>
    </citation>
    <scope>NUCLEOTIDE SEQUENCE [LARGE SCALE GENOMIC DNA]</scope>
    <source>
        <strain evidence="1 2">YIM 96934</strain>
    </source>
</reference>
<protein>
    <submittedName>
        <fullName evidence="1">Sulfotransferase family protein</fullName>
    </submittedName>
</protein>
<dbReference type="PANTHER" id="PTHR36978">
    <property type="entry name" value="P-LOOP CONTAINING NUCLEOTIDE TRIPHOSPHATE HYDROLASE"/>
    <property type="match status" value="1"/>
</dbReference>
<dbReference type="EMBL" id="QMIG01000011">
    <property type="protein sequence ID" value="RAW13767.1"/>
    <property type="molecule type" value="Genomic_DNA"/>
</dbReference>
<comment type="caution">
    <text evidence="1">The sequence shown here is derived from an EMBL/GenBank/DDBJ whole genome shotgun (WGS) entry which is preliminary data.</text>
</comment>
<dbReference type="InterPro" id="IPR040632">
    <property type="entry name" value="Sulfotransfer_4"/>
</dbReference>
<dbReference type="AlphaFoldDB" id="A0A329QN37"/>